<evidence type="ECO:0000256" key="1">
    <source>
        <dbReference type="SAM" id="Coils"/>
    </source>
</evidence>
<evidence type="ECO:0000313" key="3">
    <source>
        <dbReference type="EMBL" id="TPP61339.1"/>
    </source>
</evidence>
<comment type="caution">
    <text evidence="3">The sequence shown here is derived from an EMBL/GenBank/DDBJ whole genome shotgun (WGS) entry which is preliminary data.</text>
</comment>
<organism evidence="3 4">
    <name type="scientific">Fasciola gigantica</name>
    <name type="common">Giant liver fluke</name>
    <dbReference type="NCBI Taxonomy" id="46835"/>
    <lineage>
        <taxon>Eukaryota</taxon>
        <taxon>Metazoa</taxon>
        <taxon>Spiralia</taxon>
        <taxon>Lophotrochozoa</taxon>
        <taxon>Platyhelminthes</taxon>
        <taxon>Trematoda</taxon>
        <taxon>Digenea</taxon>
        <taxon>Plagiorchiida</taxon>
        <taxon>Echinostomata</taxon>
        <taxon>Echinostomatoidea</taxon>
        <taxon>Fasciolidae</taxon>
        <taxon>Fasciola</taxon>
    </lineage>
</organism>
<evidence type="ECO:0000313" key="4">
    <source>
        <dbReference type="Proteomes" id="UP000316759"/>
    </source>
</evidence>
<dbReference type="InterPro" id="IPR042651">
    <property type="entry name" value="Rgs22"/>
</dbReference>
<feature type="compositionally biased region" description="Basic and acidic residues" evidence="2">
    <location>
        <begin position="139"/>
        <end position="150"/>
    </location>
</feature>
<dbReference type="OrthoDB" id="10013157at2759"/>
<evidence type="ECO:0008006" key="5">
    <source>
        <dbReference type="Google" id="ProtNLM"/>
    </source>
</evidence>
<feature type="coiled-coil region" evidence="1">
    <location>
        <begin position="989"/>
        <end position="1023"/>
    </location>
</feature>
<dbReference type="GO" id="GO:0005634">
    <property type="term" value="C:nucleus"/>
    <property type="evidence" value="ECO:0007669"/>
    <property type="project" value="TreeGrafter"/>
</dbReference>
<dbReference type="EMBL" id="SUNJ01008306">
    <property type="protein sequence ID" value="TPP61339.1"/>
    <property type="molecule type" value="Genomic_DNA"/>
</dbReference>
<feature type="region of interest" description="Disordered" evidence="2">
    <location>
        <begin position="563"/>
        <end position="586"/>
    </location>
</feature>
<dbReference type="PANTHER" id="PTHR46583:SF2">
    <property type="entry name" value="RGS DOMAIN-CONTAINING PROTEIN"/>
    <property type="match status" value="1"/>
</dbReference>
<feature type="compositionally biased region" description="Low complexity" evidence="2">
    <location>
        <begin position="255"/>
        <end position="266"/>
    </location>
</feature>
<dbReference type="InterPro" id="IPR044926">
    <property type="entry name" value="RGS_subdomain_2"/>
</dbReference>
<dbReference type="Gene3D" id="1.10.167.10">
    <property type="entry name" value="Regulator of G-protein Signalling 4, domain 2"/>
    <property type="match status" value="3"/>
</dbReference>
<feature type="region of interest" description="Disordered" evidence="2">
    <location>
        <begin position="249"/>
        <end position="272"/>
    </location>
</feature>
<dbReference type="PANTHER" id="PTHR46583">
    <property type="entry name" value="REGULATOR OF G-PROTEIN SIGNALING 22"/>
    <property type="match status" value="1"/>
</dbReference>
<feature type="compositionally biased region" description="Acidic residues" evidence="2">
    <location>
        <begin position="570"/>
        <end position="584"/>
    </location>
</feature>
<dbReference type="GO" id="GO:0005737">
    <property type="term" value="C:cytoplasm"/>
    <property type="evidence" value="ECO:0007669"/>
    <property type="project" value="TreeGrafter"/>
</dbReference>
<gene>
    <name evidence="3" type="ORF">FGIG_08559</name>
</gene>
<proteinExistence type="predicted"/>
<keyword evidence="1" id="KW-0175">Coiled coil</keyword>
<dbReference type="InterPro" id="IPR036305">
    <property type="entry name" value="RGS_sf"/>
</dbReference>
<sequence length="1471" mass="169979">MEQFDGRASHFEDLLASDDLYLSFLNSYLALPVNQDKIFTINIQVFSCKLRYNRFLGLFERLLDKNVFEEHYFGATEDEKEKMLLWAAQERFYQFGRSDLFRELKLCRLLLKPIETTFDDSCFNESPQILFGSKTSSANHERFGRSRNYSENENLETSEEGESSYSEEEPDYYTDGNTITAETTDYSGETRTTVRNSADTALRCTRKDHEYSKYFKIRRQSMICENAICPRLDLNMMADRPSPLIEQSVCDESSRNNNSNASLSLRRQSEPVRRIQPDHKLEDMTLSEWKMNPGHLRKPDNEQSTGDVTAATTTVYEADLAETLNRLESVFADNSSHSLFTRDGTDVETFQQRLQSFHERQSIPLQRLKELLLSSREGLHDFIAFLAPTNGIHLVDFWLDCEAVRMHVDTQPTYRKIKAKFELLRDLEDRYALHLRPKSRRHLMTAMQTLSLYLLPSQSGNSRVLAERLGEAMFDRIQYDTLRQIRAYWLPCWLLHWETKVAQCQFLPTSLGGSALFYVASHRSALTESRWTPDTESQSGSLCTDNYSRWSPERDENLFEGSATYGTASDDQEDDEVPVEEEQKEGDLEGAVCFGERRWIEEIRDRALSRALQTGRLIDIERNHMLVKSAQAKRLKQPPPSTLESNYSGVTRYSNIIQIPHGTSQSTRSATFTRDVRDGNWLNSIPISWSIPCKPDIVLGLTRLPGSTWESLKKQSSPETTVPRLRVSRIYQPTSLDNSSVCIVPLTEALGLELQSTILAVPDEKNADSDVVQAMEKSYPNQSFVPFSKSQPSSRDGLSSRMHTALIADAASGGPFQVYLESSFRKLYVKVNRRGLEQESRALGFLQALHEFSRQTQCPVANRFTRLSKAWHIVNTFVVSNGRYDLDLNPEMGRILVDKLRTKRNLITSRDFEPVGEFCLDLLKPYWIDYLKYDIFMITRALSRHTDETPPPESPDDFEVLIVDNRVTIKRVYPVQPIEISTTEQRMSKEEHEQRIIMALERRRAMERERKRALKAVQQRQKEINEKLPKAPIGLIRIGRQTDTGTPTKAIESEIVHVPDRRPSLQAARLKAFLTNKLMMNQFREWLKAKCEQEKAHSRSDMWPGRIRDLDFVTAATRWMAIPTGRAKREPLQRRLKAAENLYKTYLAADSDQTLKLPAKFIKRLEIENQRPSTATYRNLRDHYVHELDPYYEQFLKDLASRLGLQVEQLLSLSTADLEPLLTSPQDTKPGQKYPKFVSRLQPTAEDKEHFEKMIAWCAFRPLTLEVVLFYQYLVDCGQRLQCPSVDQDLIFYLEIARFQELSREANKNKWLVKRKLSCILTTFFESVFPPQVQVDITPDICSRLVKKIQRQLGQRTPFDRRIFDEASQCVLRELLPFYAGFRNSILGESVPQINILSKRVDAQIQPKEIPWLASPLTHKHHDMLQRRLEAYQRWKTGRTSVSLPALPRKAQANAITFSIRGGANWVYAES</sequence>
<accession>A0A504YLZ8</accession>
<dbReference type="Proteomes" id="UP000316759">
    <property type="component" value="Unassembled WGS sequence"/>
</dbReference>
<feature type="compositionally biased region" description="Polar residues" evidence="2">
    <location>
        <begin position="175"/>
        <end position="187"/>
    </location>
</feature>
<name>A0A504YLZ8_FASGI</name>
<keyword evidence="4" id="KW-1185">Reference proteome</keyword>
<dbReference type="GO" id="GO:0009966">
    <property type="term" value="P:regulation of signal transduction"/>
    <property type="evidence" value="ECO:0007669"/>
    <property type="project" value="InterPro"/>
</dbReference>
<dbReference type="STRING" id="46835.A0A504YLZ8"/>
<protein>
    <recommendedName>
        <fullName evidence="5">Regulator of G-protein signaling 22</fullName>
    </recommendedName>
</protein>
<feature type="region of interest" description="Disordered" evidence="2">
    <location>
        <begin position="139"/>
        <end position="187"/>
    </location>
</feature>
<feature type="compositionally biased region" description="Acidic residues" evidence="2">
    <location>
        <begin position="153"/>
        <end position="172"/>
    </location>
</feature>
<reference evidence="3 4" key="1">
    <citation type="submission" date="2019-04" db="EMBL/GenBank/DDBJ databases">
        <title>Annotation for the trematode Fasciola gigantica.</title>
        <authorList>
            <person name="Choi Y.-J."/>
        </authorList>
    </citation>
    <scope>NUCLEOTIDE SEQUENCE [LARGE SCALE GENOMIC DNA]</scope>
    <source>
        <strain evidence="3">Uganda_cow_1</strain>
    </source>
</reference>
<dbReference type="SUPFAM" id="SSF48097">
    <property type="entry name" value="Regulator of G-protein signaling, RGS"/>
    <property type="match status" value="2"/>
</dbReference>
<dbReference type="GO" id="GO:0001965">
    <property type="term" value="F:G-protein alpha-subunit binding"/>
    <property type="evidence" value="ECO:0007669"/>
    <property type="project" value="InterPro"/>
</dbReference>
<evidence type="ECO:0000256" key="2">
    <source>
        <dbReference type="SAM" id="MobiDB-lite"/>
    </source>
</evidence>